<feature type="compositionally biased region" description="Low complexity" evidence="1">
    <location>
        <begin position="1659"/>
        <end position="1670"/>
    </location>
</feature>
<gene>
    <name evidence="2" type="ORF">Agub_g5324</name>
</gene>
<feature type="compositionally biased region" description="Low complexity" evidence="1">
    <location>
        <begin position="1100"/>
        <end position="1117"/>
    </location>
</feature>
<reference evidence="2 3" key="1">
    <citation type="journal article" date="2021" name="Sci. Rep.">
        <title>Genome sequencing of the multicellular alga Astrephomene provides insights into convergent evolution of germ-soma differentiation.</title>
        <authorList>
            <person name="Yamashita S."/>
            <person name="Yamamoto K."/>
            <person name="Matsuzaki R."/>
            <person name="Suzuki S."/>
            <person name="Yamaguchi H."/>
            <person name="Hirooka S."/>
            <person name="Minakuchi Y."/>
            <person name="Miyagishima S."/>
            <person name="Kawachi M."/>
            <person name="Toyoda A."/>
            <person name="Nozaki H."/>
        </authorList>
    </citation>
    <scope>NUCLEOTIDE SEQUENCE [LARGE SCALE GENOMIC DNA]</scope>
    <source>
        <strain evidence="2 3">NIES-4017</strain>
    </source>
</reference>
<feature type="region of interest" description="Disordered" evidence="1">
    <location>
        <begin position="1470"/>
        <end position="1489"/>
    </location>
</feature>
<feature type="compositionally biased region" description="Basic and acidic residues" evidence="1">
    <location>
        <begin position="2385"/>
        <end position="2397"/>
    </location>
</feature>
<feature type="compositionally biased region" description="Low complexity" evidence="1">
    <location>
        <begin position="800"/>
        <end position="813"/>
    </location>
</feature>
<feature type="compositionally biased region" description="Polar residues" evidence="1">
    <location>
        <begin position="1263"/>
        <end position="1279"/>
    </location>
</feature>
<feature type="region of interest" description="Disordered" evidence="1">
    <location>
        <begin position="22"/>
        <end position="266"/>
    </location>
</feature>
<name>A0AAD3DLP8_9CHLO</name>
<evidence type="ECO:0000313" key="3">
    <source>
        <dbReference type="Proteomes" id="UP001054857"/>
    </source>
</evidence>
<evidence type="ECO:0000313" key="2">
    <source>
        <dbReference type="EMBL" id="GFR44156.1"/>
    </source>
</evidence>
<feature type="compositionally biased region" description="Acidic residues" evidence="1">
    <location>
        <begin position="181"/>
        <end position="191"/>
    </location>
</feature>
<organism evidence="2 3">
    <name type="scientific">Astrephomene gubernaculifera</name>
    <dbReference type="NCBI Taxonomy" id="47775"/>
    <lineage>
        <taxon>Eukaryota</taxon>
        <taxon>Viridiplantae</taxon>
        <taxon>Chlorophyta</taxon>
        <taxon>core chlorophytes</taxon>
        <taxon>Chlorophyceae</taxon>
        <taxon>CS clade</taxon>
        <taxon>Chlamydomonadales</taxon>
        <taxon>Astrephomenaceae</taxon>
        <taxon>Astrephomene</taxon>
    </lineage>
</organism>
<dbReference type="PANTHER" id="PTHR45733">
    <property type="entry name" value="FORMIN-J"/>
    <property type="match status" value="1"/>
</dbReference>
<feature type="compositionally biased region" description="Low complexity" evidence="1">
    <location>
        <begin position="768"/>
        <end position="781"/>
    </location>
</feature>
<feature type="region of interest" description="Disordered" evidence="1">
    <location>
        <begin position="1092"/>
        <end position="1121"/>
    </location>
</feature>
<accession>A0AAD3DLP8</accession>
<evidence type="ECO:0000256" key="1">
    <source>
        <dbReference type="SAM" id="MobiDB-lite"/>
    </source>
</evidence>
<feature type="compositionally biased region" description="Low complexity" evidence="1">
    <location>
        <begin position="116"/>
        <end position="138"/>
    </location>
</feature>
<feature type="compositionally biased region" description="Polar residues" evidence="1">
    <location>
        <begin position="723"/>
        <end position="734"/>
    </location>
</feature>
<feature type="region of interest" description="Disordered" evidence="1">
    <location>
        <begin position="2644"/>
        <end position="2670"/>
    </location>
</feature>
<feature type="compositionally biased region" description="Low complexity" evidence="1">
    <location>
        <begin position="2329"/>
        <end position="2367"/>
    </location>
</feature>
<feature type="region of interest" description="Disordered" evidence="1">
    <location>
        <begin position="1842"/>
        <end position="1871"/>
    </location>
</feature>
<feature type="region of interest" description="Disordered" evidence="1">
    <location>
        <begin position="652"/>
        <end position="818"/>
    </location>
</feature>
<proteinExistence type="predicted"/>
<feature type="compositionally biased region" description="Basic and acidic residues" evidence="1">
    <location>
        <begin position="2180"/>
        <end position="2192"/>
    </location>
</feature>
<feature type="compositionally biased region" description="Polar residues" evidence="1">
    <location>
        <begin position="955"/>
        <end position="964"/>
    </location>
</feature>
<feature type="region of interest" description="Disordered" evidence="1">
    <location>
        <begin position="366"/>
        <end position="405"/>
    </location>
</feature>
<feature type="region of interest" description="Disordered" evidence="1">
    <location>
        <begin position="2132"/>
        <end position="2202"/>
    </location>
</feature>
<dbReference type="InterPro" id="IPR051144">
    <property type="entry name" value="Formin_homology_domain"/>
</dbReference>
<feature type="compositionally biased region" description="Low complexity" evidence="1">
    <location>
        <begin position="161"/>
        <end position="180"/>
    </location>
</feature>
<feature type="region of interest" description="Disordered" evidence="1">
    <location>
        <begin position="2385"/>
        <end position="2407"/>
    </location>
</feature>
<feature type="compositionally biased region" description="Basic and acidic residues" evidence="1">
    <location>
        <begin position="209"/>
        <end position="223"/>
    </location>
</feature>
<feature type="compositionally biased region" description="Polar residues" evidence="1">
    <location>
        <begin position="1855"/>
        <end position="1869"/>
    </location>
</feature>
<feature type="region of interest" description="Disordered" evidence="1">
    <location>
        <begin position="2515"/>
        <end position="2549"/>
    </location>
</feature>
<feature type="region of interest" description="Disordered" evidence="1">
    <location>
        <begin position="1496"/>
        <end position="1692"/>
    </location>
</feature>
<feature type="compositionally biased region" description="Low complexity" evidence="1">
    <location>
        <begin position="2193"/>
        <end position="2202"/>
    </location>
</feature>
<feature type="compositionally biased region" description="Basic residues" evidence="1">
    <location>
        <begin position="701"/>
        <end position="710"/>
    </location>
</feature>
<feature type="region of interest" description="Disordered" evidence="1">
    <location>
        <begin position="2302"/>
        <end position="2367"/>
    </location>
</feature>
<feature type="compositionally biased region" description="Low complexity" evidence="1">
    <location>
        <begin position="2163"/>
        <end position="2179"/>
    </location>
</feature>
<feature type="region of interest" description="Disordered" evidence="1">
    <location>
        <begin position="1219"/>
        <end position="1240"/>
    </location>
</feature>
<sequence>MSSGNEALRRVDDEAFTLPIPSRGLLIRRTASPSEASQRSVLRSRSSPPSSHGGAPSEAAESHFSISGILTRNRSDAGNLRRSTAGGHCDKSPSALPPSPRVLTFDCSTPLWPRQPAHAPPIAAGQGGPPTTLGQTGASARGPGSAKRRATRSPVRDYRARLAAFAGAGAGSGLAATAELNAEEEGDEGERVEEGGGSESRSSSCKSAPDPHEVQDEALDRVWEPQAPEPTKPEPASRQQQPPEEAVSAVTHDRQQQQELQQEDEEAVSTVVATAIQSTRNAFWDEVEGAGGSCVVPPDTCEDTEQEHEVDGILESCRSIRAEAYTDACGVIMGSPRSFDTTTNNNGGCLGGGALVAFGDSPRRLPCAADNADEEEEGDGNRGASNTDALGQVELLPPPPAPWLPGCGTAVSDSFDAIAQLQAVVSGLSEPYQRYIRERALELTRIIDENLQRQRQDPNAPGDAVVAIGGDGGVDGGGGAAAAATPSKQATAAAAALVLAVATSGTQWPYSTPFSREMGVAGGGTSHVGGGGGMECSCDVGASDGSGVRWLFHSPREGDGVAEGGGLHGDDNNNGAGFGCGAPGAECEQQQPGRGYVDSSVPAAVGHGAATGCAARGGPEQQQEASRSQAAASVGSCTMCFGSVLGGSQVNKQSPSNEVTSGALSARGAAAAGAPPHRPQPPPPAQLTPLSCVSSTSPSRQRQRQQHRRAGSCAWVDEPEGSPTASSACSNARSSMRADQLLVQQQQHPVASVRSGSSSCHPGGEVTLPLPRGLGSGLRRSYSADSDHAANVARRRHQQDQQQLLPQRSSLSRAGPSLDLIRMPSSAFEVSYLGRRSTLLDDESTLLMMSPREGSNLEVELPMPYVGGGVGGAGCSASGRDVVRDIVRTSSMQRLQQQQQISLVEPSQQRPSVQQHLGLEGGEEEYEEEELRQQRNRQQGSAGNQACGRSGRPTVRTSNNNTGNVLVLRAASRSGQGGNGHKGGKGAHISGSYSQHAWQHAQRGSMDPSLRASIAHRASAAQRRCDLQYPPGRNTNSSSSNSIATNSNQVSATRASMRRSGAPTYQQLLMRSGIGGPAGRSYHALHGGTAIHRASQRTSPGRQEPAAAAQAPGRPAGHVSNVESGYKELSSTSTVLLASAAVSNNKADVADPDANLATSGAVARMLAGSRAADSCMLSDVLWGSVAPSQASARQHHEQHQQVEGGILVNAFQVVDSRAGAAAAGGGGSSKQTSGERPHDWQPLHTAFKLDSLMTSYAADSGIGSTAPSQLTTYPESTRAVSGPLAGTASDPASVPGDVGRPNRTGAGVPTGPEAEPAEPATGFVIVSRRNTQSGVVGAAGVGGGGRGSVGAFGSAASAPASSLLNLSSLLGPPADAQYSVQAAAATTSIAGLVAGAGPDGPYDQYCTADAGCRDASCGAAAYAALLASASSMGAMALPPGSRGTTTGGAGPEVPRSGGGGLVVGATRQDFRSAGGAQPPPGAVGAAASRRNQLEAGRLLLPDKEQIRAGSPVRPRYGRPAESRISPASQNHHNQSIRPKQRRAAGPGAAREADAGRGAGLGPRTTVKGRSPGNRNQPGAAAPPTATRRPTSGPSGPTAAGSKAAAVPGLRSRSNPHIRPAKQPSRFSAKPYQQQQLQPEPAAQPCTPVKPPSSPPPPQQSQTPMQLQLQTGGSTRSRWRPEDADSSGSRPMGGAAAALLAAPGYLPCVATSPIGSPTTPACRVLHVHSPEDMPLSAAAQHNFQARLAAVDTFTGSPGAVPCFTPGPAALTTATTTAAAEETTAAAMHVAGPSAGLGLGIGLTGLIGPSFAGPKLNSPGAAAAAARPLPLARAGLVAAYGSAMKPHQPHKPRSTPAPLTTQQLQGPTCQQPAWRPAAGVVGAAEAAARAYLSSSVTSHGDSAATGAASASPPRLLRSSVGLQDCTPNILSPPRNYDKPWIVAASAEALPSHGSPSRLGAAQQRQRQFCEEAPDGDEETSANHQRIEGELEEGCKLAELSGCNSESFLGPSGSGLSATAVFLATRAALQGSGSLATAAAAPPGAGARASLVAEGLGGVGDTWARYGSIRSSEGAVAALLGVGRRSGSAPGRAAAAVRSSCSVGQGRQLRLGGAHRQPLHCGEAVQGAGEMVEHEAKAAGAETRTGAPGNVDDAVSAGCTDSAITSLSSPQQQPSLRGSQSPRDSHPSQRSRPVESARGSSSSAVAPASASVACGVSATAHFDGVLPGSSSGSSSNRTGAVRGSREGSLSAREFREAAGYTGLMLARQQLHLHLQQQHQHLQQQHQQHRSDQQAPVLGAMEPLQEEELQQQQQQDEQRPAHPQSAEPSGSMQDPQQQREQQQQQQAPQPQDEQRQQQSSAQEAQTATKDVASAAAIAAPTLSGVPFDVRRSGEAADRTADRTAAPCRAAVQEPSDGAGTALYGGARCASDSGSASTASVEGGIAAVPEEAGRCSGAAMSGRWDGAAAAGRARGPLRTASAGSGGAQLALLRQAAWPGLREPRVMDALLTLEAGIAVLDPMPPPPPPPAPSPPPQSLMLSKPRHGSKGGDPNDGVAAMTSGCFAIFHRGSSAAAAKAAATAAAVAAAAAAATPPTTPPLPETHGSMGQRPILLRMRVADGAVELLLIRPRTPGVGGAAMAAAAAAPAAGQGRGGSAGSAAAASSPASTPPPGPQRIRVAALSGLHPPLTSDSNVTPQQAVNHHDDDLADPASRWLQLVAMDGGVVRLSACTPADHARLVLGLNAALLVAAGGVGEEAPLAAVPLRGLLPLGAADGSGISDFGHILSDICAA</sequence>
<feature type="compositionally biased region" description="Low complexity" evidence="1">
    <location>
        <begin position="2653"/>
        <end position="2662"/>
    </location>
</feature>
<dbReference type="Proteomes" id="UP001054857">
    <property type="component" value="Unassembled WGS sequence"/>
</dbReference>
<feature type="compositionally biased region" description="Low complexity" evidence="1">
    <location>
        <begin position="1577"/>
        <end position="1594"/>
    </location>
</feature>
<feature type="compositionally biased region" description="Polar residues" evidence="1">
    <location>
        <begin position="742"/>
        <end position="760"/>
    </location>
</feature>
<feature type="region of interest" description="Disordered" evidence="1">
    <location>
        <begin position="1263"/>
        <end position="1318"/>
    </location>
</feature>
<comment type="caution">
    <text evidence="2">The sequence shown here is derived from an EMBL/GenBank/DDBJ whole genome shotgun (WGS) entry which is preliminary data.</text>
</comment>
<feature type="compositionally biased region" description="Pro residues" evidence="1">
    <location>
        <begin position="1647"/>
        <end position="1658"/>
    </location>
</feature>
<feature type="compositionally biased region" description="Low complexity" evidence="1">
    <location>
        <begin position="1305"/>
        <end position="1318"/>
    </location>
</feature>
<protein>
    <submittedName>
        <fullName evidence="2">Uncharacterized protein</fullName>
    </submittedName>
</protein>
<feature type="compositionally biased region" description="Pro residues" evidence="1">
    <location>
        <begin position="2516"/>
        <end position="2531"/>
    </location>
</feature>
<feature type="compositionally biased region" description="Low complexity" evidence="1">
    <location>
        <begin position="1628"/>
        <end position="1646"/>
    </location>
</feature>
<feature type="compositionally biased region" description="Gly residues" evidence="1">
    <location>
        <begin position="1445"/>
        <end position="1462"/>
    </location>
</feature>
<feature type="compositionally biased region" description="Low complexity" evidence="1">
    <location>
        <begin position="660"/>
        <end position="675"/>
    </location>
</feature>
<dbReference type="EMBL" id="BMAR01000007">
    <property type="protein sequence ID" value="GFR44156.1"/>
    <property type="molecule type" value="Genomic_DNA"/>
</dbReference>
<feature type="compositionally biased region" description="Low complexity" evidence="1">
    <location>
        <begin position="1034"/>
        <end position="1048"/>
    </location>
</feature>
<feature type="compositionally biased region" description="Low complexity" evidence="1">
    <location>
        <begin position="900"/>
        <end position="918"/>
    </location>
</feature>
<feature type="region of interest" description="Disordered" evidence="1">
    <location>
        <begin position="900"/>
        <end position="1061"/>
    </location>
</feature>
<feature type="compositionally biased region" description="Pro residues" evidence="1">
    <location>
        <begin position="676"/>
        <end position="686"/>
    </location>
</feature>
<feature type="region of interest" description="Disordered" evidence="1">
    <location>
        <begin position="2222"/>
        <end position="2246"/>
    </location>
</feature>
<feature type="compositionally biased region" description="Acidic residues" evidence="1">
    <location>
        <begin position="921"/>
        <end position="930"/>
    </location>
</feature>
<feature type="region of interest" description="Disordered" evidence="1">
    <location>
        <begin position="1439"/>
        <end position="1463"/>
    </location>
</feature>
<feature type="compositionally biased region" description="Low complexity" evidence="1">
    <location>
        <begin position="37"/>
        <end position="59"/>
    </location>
</feature>
<feature type="region of interest" description="Disordered" evidence="1">
    <location>
        <begin position="1949"/>
        <end position="1981"/>
    </location>
</feature>
<feature type="compositionally biased region" description="Polar residues" evidence="1">
    <location>
        <begin position="1525"/>
        <end position="1537"/>
    </location>
</feature>
<keyword evidence="3" id="KW-1185">Reference proteome</keyword>